<dbReference type="AlphaFoldDB" id="A0A0P7YDN3"/>
<comment type="subunit">
    <text evidence="1">Homodimer.</text>
</comment>
<protein>
    <submittedName>
        <fullName evidence="6">Ureidoglycolate hydrolase (Allantoin degradation)</fullName>
    </submittedName>
    <submittedName>
        <fullName evidence="5">Ureidoglycolate lyase AllA</fullName>
    </submittedName>
</protein>
<dbReference type="EMBL" id="FMBM01000002">
    <property type="protein sequence ID" value="SCC81353.1"/>
    <property type="molecule type" value="Genomic_DNA"/>
</dbReference>
<dbReference type="SUPFAM" id="SSF51182">
    <property type="entry name" value="RmlC-like cupins"/>
    <property type="match status" value="1"/>
</dbReference>
<dbReference type="Proteomes" id="UP000050497">
    <property type="component" value="Unassembled WGS sequence"/>
</dbReference>
<comment type="caution">
    <text evidence="5">The sequence shown here is derived from an EMBL/GenBank/DDBJ whole genome shotgun (WGS) entry which is preliminary data.</text>
</comment>
<dbReference type="GO" id="GO:0004848">
    <property type="term" value="F:ureidoglycolate hydrolase activity"/>
    <property type="evidence" value="ECO:0007669"/>
    <property type="project" value="InterPro"/>
</dbReference>
<keyword evidence="3 5" id="KW-0456">Lyase</keyword>
<evidence type="ECO:0000256" key="1">
    <source>
        <dbReference type="ARBA" id="ARBA00011738"/>
    </source>
</evidence>
<reference evidence="6 8" key="2">
    <citation type="submission" date="2016-08" db="EMBL/GenBank/DDBJ databases">
        <authorList>
            <person name="Varghese N."/>
            <person name="Submissions Spin"/>
        </authorList>
    </citation>
    <scope>NUCLEOTIDE SEQUENCE [LARGE SCALE GENOMIC DNA]</scope>
    <source>
        <strain evidence="6 8">HL-109</strain>
    </source>
</reference>
<gene>
    <name evidence="5" type="primary">allA</name>
    <name evidence="6" type="ORF">GA0071312_2290</name>
    <name evidence="5" type="ORF">HLUCCO17_02465</name>
</gene>
<dbReference type="GO" id="GO:0050385">
    <property type="term" value="F:ureidoglycolate lyase activity"/>
    <property type="evidence" value="ECO:0007669"/>
    <property type="project" value="UniProtKB-EC"/>
</dbReference>
<keyword evidence="8" id="KW-1185">Reference proteome</keyword>
<dbReference type="Proteomes" id="UP000182800">
    <property type="component" value="Unassembled WGS sequence"/>
</dbReference>
<dbReference type="InterPro" id="IPR024060">
    <property type="entry name" value="Ureidoglycolate_lyase_dom_sf"/>
</dbReference>
<dbReference type="InterPro" id="IPR011051">
    <property type="entry name" value="RmlC_Cupin_sf"/>
</dbReference>
<name>A0A0P7YDN3_9HYPH</name>
<dbReference type="Pfam" id="PF04115">
    <property type="entry name" value="Ureidogly_lyase"/>
    <property type="match status" value="1"/>
</dbReference>
<dbReference type="OrthoDB" id="9804602at2"/>
<evidence type="ECO:0000313" key="7">
    <source>
        <dbReference type="Proteomes" id="UP000050497"/>
    </source>
</evidence>
<reference evidence="5 7" key="1">
    <citation type="submission" date="2015-09" db="EMBL/GenBank/DDBJ databases">
        <title>Identification and resolution of microdiversity through metagenomic sequencing of parallel consortia.</title>
        <authorList>
            <person name="Nelson W.C."/>
            <person name="Romine M.F."/>
            <person name="Lindemann S.R."/>
        </authorList>
    </citation>
    <scope>NUCLEOTIDE SEQUENCE [LARGE SCALE GENOMIC DNA]</scope>
    <source>
        <strain evidence="5">HL-109</strain>
    </source>
</reference>
<evidence type="ECO:0000256" key="4">
    <source>
        <dbReference type="ARBA" id="ARBA00047684"/>
    </source>
</evidence>
<comment type="catalytic activity">
    <reaction evidence="4">
        <text>(S)-ureidoglycolate = urea + glyoxylate</text>
        <dbReference type="Rhea" id="RHEA:11304"/>
        <dbReference type="ChEBI" id="CHEBI:16199"/>
        <dbReference type="ChEBI" id="CHEBI:36655"/>
        <dbReference type="ChEBI" id="CHEBI:57296"/>
        <dbReference type="EC" id="4.3.2.3"/>
    </reaction>
</comment>
<proteinExistence type="predicted"/>
<evidence type="ECO:0000313" key="5">
    <source>
        <dbReference type="EMBL" id="KPQ12451.1"/>
    </source>
</evidence>
<evidence type="ECO:0000313" key="8">
    <source>
        <dbReference type="Proteomes" id="UP000182800"/>
    </source>
</evidence>
<keyword evidence="2" id="KW-0659">Purine metabolism</keyword>
<organism evidence="5 7">
    <name type="scientific">Saliniramus fredricksonii</name>
    <dbReference type="NCBI Taxonomy" id="1653334"/>
    <lineage>
        <taxon>Bacteria</taxon>
        <taxon>Pseudomonadati</taxon>
        <taxon>Pseudomonadota</taxon>
        <taxon>Alphaproteobacteria</taxon>
        <taxon>Hyphomicrobiales</taxon>
        <taxon>Salinarimonadaceae</taxon>
        <taxon>Saliniramus</taxon>
    </lineage>
</organism>
<dbReference type="GO" id="GO:0006144">
    <property type="term" value="P:purine nucleobase metabolic process"/>
    <property type="evidence" value="ECO:0007669"/>
    <property type="project" value="UniProtKB-KW"/>
</dbReference>
<dbReference type="RefSeq" id="WP_074445070.1">
    <property type="nucleotide sequence ID" value="NZ_FMBM01000002.1"/>
</dbReference>
<evidence type="ECO:0000256" key="3">
    <source>
        <dbReference type="ARBA" id="ARBA00023239"/>
    </source>
</evidence>
<dbReference type="Gene3D" id="2.60.120.480">
    <property type="entry name" value="Ureidoglycolate hydrolase"/>
    <property type="match status" value="1"/>
</dbReference>
<sequence>MTRETIALTPQPPTAEAFAPYGTMLGRAIDFADAPPERLSWHEPATDFRHEHDFDTAGGVPEFIWVRYRNPGPEIARLEMHLFTEQAVVPLTGAPIIHIVGRSLADNPDQPDPDSLTAFCVPAGTGLCMAPGIWHASLAPNGEAICLMLTRRSTQEDLVGHLMHGSDARESRIVTLADLGWPTLRIAG</sequence>
<keyword evidence="6" id="KW-0378">Hydrolase</keyword>
<evidence type="ECO:0000313" key="6">
    <source>
        <dbReference type="EMBL" id="SCC81353.1"/>
    </source>
</evidence>
<evidence type="ECO:0000256" key="2">
    <source>
        <dbReference type="ARBA" id="ARBA00022631"/>
    </source>
</evidence>
<dbReference type="EMBL" id="LJSX01000002">
    <property type="protein sequence ID" value="KPQ12451.1"/>
    <property type="molecule type" value="Genomic_DNA"/>
</dbReference>
<accession>A0A0P7YDN3</accession>
<dbReference type="InterPro" id="IPR007247">
    <property type="entry name" value="Ureidogly_lyase"/>
</dbReference>
<dbReference type="STRING" id="1653334.GA0071312_2290"/>
<dbReference type="GO" id="GO:0000256">
    <property type="term" value="P:allantoin catabolic process"/>
    <property type="evidence" value="ECO:0007669"/>
    <property type="project" value="InterPro"/>
</dbReference>